<comment type="pathway">
    <text evidence="2">Lipid metabolism.</text>
</comment>
<gene>
    <name evidence="10" type="primary">gb27507</name>
    <name evidence="10" type="ORF">PR202_gb27507</name>
</gene>
<feature type="transmembrane region" description="Helical" evidence="7">
    <location>
        <begin position="187"/>
        <end position="204"/>
    </location>
</feature>
<keyword evidence="5 7" id="KW-0472">Membrane</keyword>
<evidence type="ECO:0000256" key="7">
    <source>
        <dbReference type="SAM" id="Phobius"/>
    </source>
</evidence>
<dbReference type="GO" id="GO:0006629">
    <property type="term" value="P:lipid metabolic process"/>
    <property type="evidence" value="ECO:0007669"/>
    <property type="project" value="InterPro"/>
</dbReference>
<dbReference type="Proteomes" id="UP001054889">
    <property type="component" value="Unassembled WGS sequence"/>
</dbReference>
<reference evidence="10" key="2">
    <citation type="submission" date="2021-12" db="EMBL/GenBank/DDBJ databases">
        <title>Resequencing data analysis of finger millet.</title>
        <authorList>
            <person name="Hatakeyama M."/>
            <person name="Aluri S."/>
            <person name="Balachadran M.T."/>
            <person name="Sivarajan S.R."/>
            <person name="Poveda L."/>
            <person name="Shimizu-Inatsugi R."/>
            <person name="Schlapbach R."/>
            <person name="Sreeman S.M."/>
            <person name="Shimizu K.K."/>
        </authorList>
    </citation>
    <scope>NUCLEOTIDE SEQUENCE</scope>
</reference>
<evidence type="ECO:0000313" key="11">
    <source>
        <dbReference type="Proteomes" id="UP001054889"/>
    </source>
</evidence>
<dbReference type="InterPro" id="IPR005804">
    <property type="entry name" value="FA_desaturase_dom"/>
</dbReference>
<evidence type="ECO:0000256" key="4">
    <source>
        <dbReference type="ARBA" id="ARBA00023002"/>
    </source>
</evidence>
<keyword evidence="7" id="KW-0812">Transmembrane</keyword>
<organism evidence="10 11">
    <name type="scientific">Eleusine coracana subsp. coracana</name>
    <dbReference type="NCBI Taxonomy" id="191504"/>
    <lineage>
        <taxon>Eukaryota</taxon>
        <taxon>Viridiplantae</taxon>
        <taxon>Streptophyta</taxon>
        <taxon>Embryophyta</taxon>
        <taxon>Tracheophyta</taxon>
        <taxon>Spermatophyta</taxon>
        <taxon>Magnoliopsida</taxon>
        <taxon>Liliopsida</taxon>
        <taxon>Poales</taxon>
        <taxon>Poaceae</taxon>
        <taxon>PACMAD clade</taxon>
        <taxon>Chloridoideae</taxon>
        <taxon>Cynodonteae</taxon>
        <taxon>Eleusininae</taxon>
        <taxon>Eleusine</taxon>
    </lineage>
</organism>
<dbReference type="InterPro" id="IPR021863">
    <property type="entry name" value="FAS_N"/>
</dbReference>
<evidence type="ECO:0000313" key="10">
    <source>
        <dbReference type="EMBL" id="GJN38467.1"/>
    </source>
</evidence>
<feature type="transmembrane region" description="Helical" evidence="7">
    <location>
        <begin position="122"/>
        <end position="142"/>
    </location>
</feature>
<feature type="transmembrane region" description="Helical" evidence="7">
    <location>
        <begin position="61"/>
        <end position="84"/>
    </location>
</feature>
<feature type="transmembrane region" description="Helical" evidence="7">
    <location>
        <begin position="231"/>
        <end position="248"/>
    </location>
</feature>
<protein>
    <submittedName>
        <fullName evidence="10">Uncharacterized protein</fullName>
    </submittedName>
</protein>
<dbReference type="InterPro" id="IPR012171">
    <property type="entry name" value="Fatty_acid_desaturase"/>
</dbReference>
<proteinExistence type="inferred from homology"/>
<comment type="similarity">
    <text evidence="3">Belongs to the fatty acid desaturase type 1 family.</text>
</comment>
<evidence type="ECO:0000259" key="9">
    <source>
        <dbReference type="Pfam" id="PF11960"/>
    </source>
</evidence>
<evidence type="ECO:0000259" key="8">
    <source>
        <dbReference type="Pfam" id="PF00487"/>
    </source>
</evidence>
<feature type="compositionally biased region" description="Polar residues" evidence="6">
    <location>
        <begin position="356"/>
        <end position="371"/>
    </location>
</feature>
<dbReference type="Pfam" id="PF00487">
    <property type="entry name" value="FA_desaturase"/>
    <property type="match status" value="1"/>
</dbReference>
<dbReference type="GO" id="GO:0016020">
    <property type="term" value="C:membrane"/>
    <property type="evidence" value="ECO:0007669"/>
    <property type="project" value="UniProtKB-SubCell"/>
</dbReference>
<dbReference type="CDD" id="cd03507">
    <property type="entry name" value="Delta12-FADS-like"/>
    <property type="match status" value="1"/>
</dbReference>
<accession>A0AAV5FUR0</accession>
<keyword evidence="4" id="KW-0560">Oxidoreductase</keyword>
<name>A0AAV5FUR0_ELECO</name>
<keyword evidence="7" id="KW-1133">Transmembrane helix</keyword>
<evidence type="ECO:0000256" key="3">
    <source>
        <dbReference type="ARBA" id="ARBA00009295"/>
    </source>
</evidence>
<feature type="region of interest" description="Disordered" evidence="6">
    <location>
        <begin position="1"/>
        <end position="33"/>
    </location>
</feature>
<keyword evidence="11" id="KW-1185">Reference proteome</keyword>
<dbReference type="AlphaFoldDB" id="A0AAV5FUR0"/>
<evidence type="ECO:0000256" key="2">
    <source>
        <dbReference type="ARBA" id="ARBA00005189"/>
    </source>
</evidence>
<comment type="caution">
    <text evidence="10">The sequence shown here is derived from an EMBL/GenBank/DDBJ whole genome shotgun (WGS) entry which is preliminary data.</text>
</comment>
<dbReference type="PANTHER" id="PTHR32100">
    <property type="entry name" value="OMEGA-6 FATTY ACID DESATURASE, CHLOROPLASTIC"/>
    <property type="match status" value="1"/>
</dbReference>
<dbReference type="GO" id="GO:0016717">
    <property type="term" value="F:oxidoreductase activity, acting on paired donors, with oxidation of a pair of donors resulting in the reduction of molecular oxygen to two molecules of water"/>
    <property type="evidence" value="ECO:0007669"/>
    <property type="project" value="InterPro"/>
</dbReference>
<feature type="transmembrane region" description="Helical" evidence="7">
    <location>
        <begin position="254"/>
        <end position="280"/>
    </location>
</feature>
<reference evidence="10" key="1">
    <citation type="journal article" date="2018" name="DNA Res.">
        <title>Multiple hybrid de novo genome assembly of finger millet, an orphan allotetraploid crop.</title>
        <authorList>
            <person name="Hatakeyama M."/>
            <person name="Aluri S."/>
            <person name="Balachadran M.T."/>
            <person name="Sivarajan S.R."/>
            <person name="Patrignani A."/>
            <person name="Gruter S."/>
            <person name="Poveda L."/>
            <person name="Shimizu-Inatsugi R."/>
            <person name="Baeten J."/>
            <person name="Francoijs K.J."/>
            <person name="Nataraja K.N."/>
            <person name="Reddy Y.A.N."/>
            <person name="Phadnis S."/>
            <person name="Ravikumar R.L."/>
            <person name="Schlapbach R."/>
            <person name="Sreeman S.M."/>
            <person name="Shimizu K.K."/>
        </authorList>
    </citation>
    <scope>NUCLEOTIDE SEQUENCE</scope>
</reference>
<dbReference type="EMBL" id="BQKI01000096">
    <property type="protein sequence ID" value="GJN38467.1"/>
    <property type="molecule type" value="Genomic_DNA"/>
</dbReference>
<feature type="compositionally biased region" description="Low complexity" evidence="6">
    <location>
        <begin position="372"/>
        <end position="385"/>
    </location>
</feature>
<evidence type="ECO:0000256" key="1">
    <source>
        <dbReference type="ARBA" id="ARBA00004370"/>
    </source>
</evidence>
<feature type="region of interest" description="Disordered" evidence="6">
    <location>
        <begin position="356"/>
        <end position="393"/>
    </location>
</feature>
<evidence type="ECO:0000256" key="5">
    <source>
        <dbReference type="ARBA" id="ARBA00023136"/>
    </source>
</evidence>
<dbReference type="Pfam" id="PF11960">
    <property type="entry name" value="DUF3474"/>
    <property type="match status" value="1"/>
</dbReference>
<comment type="subcellular location">
    <subcellularLocation>
        <location evidence="1">Membrane</location>
    </subcellularLocation>
</comment>
<sequence>MSANSGTVVNERKKKEPVFPGSISGAMQRSPADKPPFTLGDIKKAIPPHCFQRSVIKSFSYLVHDLVIAAVLLYFALVGIPALPAGMLRYIAWPLYWAAQGSVLTGVWVIGHECGHHAFSDYLLLDNIVGFILHSALLTPFFSWKYSHRRHHANTGSMENDEVYVAKEKSALPWYTPYVFGNPVGRLVYIILQLTLAWPLYLAFNLSGQPYPRFTCHYDPYSPLYNDNERIQVIISDVGILAVLFTLYKFTSSYGFWLVVRVYGVPVLIVSALFVLITYLHHTHLALPHYDSREWDWLRGALATMDRDYGILNRILHNVTDTHVLHHIFPNMPHYHAMEATKAMRPVLGDYYTPHQSSRQLSVRPRSASTLSRGATRASTGTTTSFSYKEEIK</sequence>
<evidence type="ECO:0000256" key="6">
    <source>
        <dbReference type="SAM" id="MobiDB-lite"/>
    </source>
</evidence>
<feature type="domain" description="Fatty acid desaturase" evidence="8">
    <location>
        <begin position="92"/>
        <end position="357"/>
    </location>
</feature>
<feature type="domain" description="Fatty acid desaturase N-terminal" evidence="9">
    <location>
        <begin position="11"/>
        <end position="70"/>
    </location>
</feature>
<feature type="transmembrane region" description="Helical" evidence="7">
    <location>
        <begin position="90"/>
        <end position="110"/>
    </location>
</feature>